<dbReference type="RefSeq" id="WP_130646651.1">
    <property type="nucleotide sequence ID" value="NZ_PGCL01000002.1"/>
</dbReference>
<dbReference type="SUPFAM" id="SSF103196">
    <property type="entry name" value="Roadblock/LC7 domain"/>
    <property type="match status" value="1"/>
</dbReference>
<reference evidence="2 3" key="1">
    <citation type="submission" date="2017-11" db="EMBL/GenBank/DDBJ databases">
        <title>Isolation and Characterization of Methanofollis Species from Methane Seep Offshore SW Taiwan.</title>
        <authorList>
            <person name="Teng N.-H."/>
            <person name="Lai M.-C."/>
            <person name="Chen S.-C."/>
        </authorList>
    </citation>
    <scope>NUCLEOTIDE SEQUENCE [LARGE SCALE GENOMIC DNA]</scope>
    <source>
        <strain evidence="2 3">FWC-SCC2</strain>
    </source>
</reference>
<dbReference type="SMART" id="SM00960">
    <property type="entry name" value="Robl_LC7"/>
    <property type="match status" value="1"/>
</dbReference>
<dbReference type="OrthoDB" id="105588at2157"/>
<organism evidence="2 3">
    <name type="scientific">Methanofollis fontis</name>
    <dbReference type="NCBI Taxonomy" id="2052832"/>
    <lineage>
        <taxon>Archaea</taxon>
        <taxon>Methanobacteriati</taxon>
        <taxon>Methanobacteriota</taxon>
        <taxon>Stenosarchaea group</taxon>
        <taxon>Methanomicrobia</taxon>
        <taxon>Methanomicrobiales</taxon>
        <taxon>Methanomicrobiaceae</taxon>
        <taxon>Methanofollis</taxon>
    </lineage>
</organism>
<protein>
    <submittedName>
        <fullName evidence="2">Dynein regulation protein LC7</fullName>
    </submittedName>
</protein>
<dbReference type="InterPro" id="IPR004942">
    <property type="entry name" value="Roadblock/LAMTOR2_dom"/>
</dbReference>
<comment type="caution">
    <text evidence="2">The sequence shown here is derived from an EMBL/GenBank/DDBJ whole genome shotgun (WGS) entry which is preliminary data.</text>
</comment>
<dbReference type="EMBL" id="PGCL01000002">
    <property type="protein sequence ID" value="TAJ44845.1"/>
    <property type="molecule type" value="Genomic_DNA"/>
</dbReference>
<evidence type="ECO:0000259" key="1">
    <source>
        <dbReference type="SMART" id="SM00960"/>
    </source>
</evidence>
<dbReference type="Proteomes" id="UP000292580">
    <property type="component" value="Unassembled WGS sequence"/>
</dbReference>
<dbReference type="AlphaFoldDB" id="A0A483CQ82"/>
<name>A0A483CQ82_9EURY</name>
<evidence type="ECO:0000313" key="3">
    <source>
        <dbReference type="Proteomes" id="UP000292580"/>
    </source>
</evidence>
<feature type="domain" description="Roadblock/LAMTOR2" evidence="1">
    <location>
        <begin position="124"/>
        <end position="209"/>
    </location>
</feature>
<evidence type="ECO:0000313" key="2">
    <source>
        <dbReference type="EMBL" id="TAJ44845.1"/>
    </source>
</evidence>
<dbReference type="Pfam" id="PF03259">
    <property type="entry name" value="Robl_LC7"/>
    <property type="match status" value="1"/>
</dbReference>
<gene>
    <name evidence="2" type="ORF">CUJ86_06025</name>
</gene>
<accession>A0A483CQ82</accession>
<sequence length="229" mass="24337">MKLPEGKKFGSMKAPLEEVLPFTDAFCAVVWIQSEGVEGFVLSEEGRPIAAWYNGGSEEIVGQEALELMFAEPAPSCILGRYDPDEFEEAVGRCRSMGYLISEHATPVPVDEGVDGDVGVPALNEGSLNLILSQPGVIAVSAFYEGFAVQSAGAADFDRIAAVAEDLLRAGSRIACDMETGDLDQIILETPGGKLIIAPFGDLSLCVLAESNANLGLIRVALRSIRWDG</sequence>
<proteinExistence type="predicted"/>
<dbReference type="Gene3D" id="3.30.450.30">
    <property type="entry name" value="Dynein light chain 2a, cytoplasmic"/>
    <property type="match status" value="1"/>
</dbReference>
<keyword evidence="3" id="KW-1185">Reference proteome</keyword>